<feature type="transmembrane region" description="Helical" evidence="1">
    <location>
        <begin position="95"/>
        <end position="113"/>
    </location>
</feature>
<evidence type="ECO:0000313" key="4">
    <source>
        <dbReference type="Proteomes" id="UP000295132"/>
    </source>
</evidence>
<dbReference type="AlphaFoldDB" id="A0A4R5VNL0"/>
<sequence>MSLLAGLQSLNLLLRFLLELTSLYVWGYWGYKTGNSPLLQWLLAIGTPLVVAVIWGLMGAPKAAIQLSEPVHLILEIIVFGLPVLLLVTVGKPEMAWILGSLLLVNKLFMYFWKQ</sequence>
<gene>
    <name evidence="3" type="ORF">E2K98_17685</name>
    <name evidence="2" type="ORF">RCG21_05815</name>
</gene>
<keyword evidence="1" id="KW-0472">Membrane</keyword>
<reference evidence="2" key="2">
    <citation type="submission" date="2023-08" db="EMBL/GenBank/DDBJ databases">
        <title>Nitrogen cycling bacteria in agricultural field soils.</title>
        <authorList>
            <person name="Jang J."/>
        </authorList>
    </citation>
    <scope>NUCLEOTIDE SEQUENCE</scope>
    <source>
        <strain evidence="2">PS3-36</strain>
    </source>
</reference>
<proteinExistence type="predicted"/>
<feature type="transmembrane region" description="Helical" evidence="1">
    <location>
        <begin position="41"/>
        <end position="58"/>
    </location>
</feature>
<protein>
    <submittedName>
        <fullName evidence="3">DUF2568 domain-containing protein</fullName>
    </submittedName>
    <submittedName>
        <fullName evidence="2">YrdB family protein</fullName>
    </submittedName>
</protein>
<evidence type="ECO:0000313" key="2">
    <source>
        <dbReference type="EMBL" id="MDQ6595911.1"/>
    </source>
</evidence>
<dbReference type="RefSeq" id="WP_133336406.1">
    <property type="nucleotide sequence ID" value="NZ_JAVGVR010000001.1"/>
</dbReference>
<dbReference type="EMBL" id="SMYO01000008">
    <property type="protein sequence ID" value="TDK59758.1"/>
    <property type="molecule type" value="Genomic_DNA"/>
</dbReference>
<accession>A0A4R5VNL0</accession>
<evidence type="ECO:0000256" key="1">
    <source>
        <dbReference type="SAM" id="Phobius"/>
    </source>
</evidence>
<dbReference type="Proteomes" id="UP001178888">
    <property type="component" value="Unassembled WGS sequence"/>
</dbReference>
<reference evidence="3 4" key="1">
    <citation type="submission" date="2019-03" db="EMBL/GenBank/DDBJ databases">
        <title>Bacillus niacini sp. nov. a Nicotinate-Metabolizing Mesophile Isolated from Soil.</title>
        <authorList>
            <person name="Zhang G."/>
        </authorList>
    </citation>
    <scope>NUCLEOTIDE SEQUENCE [LARGE SCALE GENOMIC DNA]</scope>
    <source>
        <strain evidence="3 4">WN066</strain>
    </source>
</reference>
<dbReference type="Proteomes" id="UP000295132">
    <property type="component" value="Unassembled WGS sequence"/>
</dbReference>
<keyword evidence="5" id="KW-1185">Reference proteome</keyword>
<feature type="transmembrane region" description="Helical" evidence="1">
    <location>
        <begin position="12"/>
        <end position="29"/>
    </location>
</feature>
<dbReference type="InterPro" id="IPR021214">
    <property type="entry name" value="DUF2568"/>
</dbReference>
<comment type="caution">
    <text evidence="3">The sequence shown here is derived from an EMBL/GenBank/DDBJ whole genome shotgun (WGS) entry which is preliminary data.</text>
</comment>
<name>A0A4R5VNL0_9BACI</name>
<keyword evidence="1" id="KW-1133">Transmembrane helix</keyword>
<dbReference type="EMBL" id="JAVGVR010000001">
    <property type="protein sequence ID" value="MDQ6595911.1"/>
    <property type="molecule type" value="Genomic_DNA"/>
</dbReference>
<keyword evidence="1" id="KW-0812">Transmembrane</keyword>
<organism evidence="3 4">
    <name type="scientific">Bacillus salipaludis</name>
    <dbReference type="NCBI Taxonomy" id="2547811"/>
    <lineage>
        <taxon>Bacteria</taxon>
        <taxon>Bacillati</taxon>
        <taxon>Bacillota</taxon>
        <taxon>Bacilli</taxon>
        <taxon>Bacillales</taxon>
        <taxon>Bacillaceae</taxon>
        <taxon>Bacillus</taxon>
    </lineage>
</organism>
<evidence type="ECO:0000313" key="3">
    <source>
        <dbReference type="EMBL" id="TDK59758.1"/>
    </source>
</evidence>
<dbReference type="Pfam" id="PF10823">
    <property type="entry name" value="DUF2568"/>
    <property type="match status" value="1"/>
</dbReference>
<feature type="transmembrane region" description="Helical" evidence="1">
    <location>
        <begin position="70"/>
        <end position="89"/>
    </location>
</feature>
<evidence type="ECO:0000313" key="5">
    <source>
        <dbReference type="Proteomes" id="UP001178888"/>
    </source>
</evidence>